<dbReference type="Proteomes" id="UP000180175">
    <property type="component" value="Chromosome"/>
</dbReference>
<dbReference type="KEGG" id="aia:AWH56_022545"/>
<dbReference type="InterPro" id="IPR025699">
    <property type="entry name" value="ABC2_memb-like"/>
</dbReference>
<sequence length="403" mass="46494">MVTLIKRDLLSTKNVWLFVLLALGVVWAFLYYIILWNSAEISELLMIPAFLNIYFGYGLVAHVCRVENLNRVNERVLQLPIHFHVLIMSRYLTSFLLVGILLLLNLTMLVPLYLLGGSIFNLSEISSYIYLLAHLMIFIILIYLPFYFAKNSHVATWATRTSIVLWLMYIFLFPEVYARRVYDQFLPDVFYDHLVGVLLLATLIILPISFASSIWSYRLKRQLKGILLPLISLCLCIVILFAGIAKIAESETLTGIAEILMDTKVEKIAVDAFPAYQYKEGETPEEYRLFISLEFTNENLLNQRRMVTQDATISIAVTGDAHTYLGLNSFGTPLEFILSRGHYLGLNEDGRERYGYEIEAPNFLSLEEKMSYLEQFNDQDFTVVIESNWLKDTGTYTLKWAER</sequence>
<keyword evidence="1" id="KW-1133">Transmembrane helix</keyword>
<protein>
    <submittedName>
        <fullName evidence="3">ABC-2 transporter permease</fullName>
    </submittedName>
</protein>
<feature type="transmembrane region" description="Helical" evidence="1">
    <location>
        <begin position="127"/>
        <end position="147"/>
    </location>
</feature>
<reference evidence="3 4" key="3">
    <citation type="journal article" date="2019" name="Int. J. Syst. Evol. Microbiol.">
        <title>Anaerobacillus isosaccharinicus sp. nov., an alkaliphilic bacterium which degrades isosaccharinic acid.</title>
        <authorList>
            <person name="Bassil N.M."/>
            <person name="Lloyd J.R."/>
        </authorList>
    </citation>
    <scope>NUCLEOTIDE SEQUENCE [LARGE SCALE GENOMIC DNA]</scope>
    <source>
        <strain evidence="3 4">NB2006</strain>
    </source>
</reference>
<feature type="transmembrane region" description="Helical" evidence="1">
    <location>
        <begin position="193"/>
        <end position="214"/>
    </location>
</feature>
<keyword evidence="1" id="KW-0472">Membrane</keyword>
<organism evidence="2 4">
    <name type="scientific">Anaerobacillus isosaccharinicus</name>
    <dbReference type="NCBI Taxonomy" id="1532552"/>
    <lineage>
        <taxon>Bacteria</taxon>
        <taxon>Bacillati</taxon>
        <taxon>Bacillota</taxon>
        <taxon>Bacilli</taxon>
        <taxon>Bacillales</taxon>
        <taxon>Bacillaceae</taxon>
        <taxon>Anaerobacillus</taxon>
    </lineage>
</organism>
<keyword evidence="1" id="KW-0812">Transmembrane</keyword>
<reference evidence="3" key="4">
    <citation type="submission" date="2020-10" db="EMBL/GenBank/DDBJ databases">
        <authorList>
            <person name="Bassil N.M."/>
            <person name="Lloyd J.R."/>
        </authorList>
    </citation>
    <scope>NUCLEOTIDE SEQUENCE</scope>
    <source>
        <strain evidence="3">NB2006</strain>
    </source>
</reference>
<accession>A0A1S2MDD0</accession>
<feature type="transmembrane region" description="Helical" evidence="1">
    <location>
        <begin position="15"/>
        <end position="34"/>
    </location>
</feature>
<dbReference type="EMBL" id="CP063356">
    <property type="protein sequence ID" value="QOY35433.1"/>
    <property type="molecule type" value="Genomic_DNA"/>
</dbReference>
<reference evidence="2 4" key="1">
    <citation type="submission" date="2016-10" db="EMBL/GenBank/DDBJ databases">
        <title>Draft genome sequences of four alkaliphilic bacteria belonging to the Anaerobacillus genus.</title>
        <authorList>
            <person name="Bassil N.M."/>
            <person name="Lloyd J.R."/>
        </authorList>
    </citation>
    <scope>NUCLEOTIDE SEQUENCE [LARGE SCALE GENOMIC DNA]</scope>
    <source>
        <strain evidence="2 4">NB2006</strain>
    </source>
</reference>
<dbReference type="Pfam" id="PF13346">
    <property type="entry name" value="ABC2_membrane_5"/>
    <property type="match status" value="1"/>
</dbReference>
<feature type="transmembrane region" description="Helical" evidence="1">
    <location>
        <begin position="46"/>
        <end position="64"/>
    </location>
</feature>
<dbReference type="AlphaFoldDB" id="A0A1S2MDD0"/>
<evidence type="ECO:0000313" key="4">
    <source>
        <dbReference type="Proteomes" id="UP000180175"/>
    </source>
</evidence>
<reference evidence="3 4" key="2">
    <citation type="journal article" date="2017" name="Genome Announc.">
        <title>Draft Genome Sequences of Four Alkaliphilic Bacteria Belonging to the Anaerobacillus Genus.</title>
        <authorList>
            <person name="Bassil N.M."/>
            <person name="Lloyd J.R."/>
        </authorList>
    </citation>
    <scope>NUCLEOTIDE SEQUENCE [LARGE SCALE GENOMIC DNA]</scope>
    <source>
        <strain evidence="3 4">NB2006</strain>
    </source>
</reference>
<gene>
    <name evidence="3" type="ORF">AWH56_022545</name>
    <name evidence="2" type="ORF">AWH56_05650</name>
</gene>
<evidence type="ECO:0000313" key="2">
    <source>
        <dbReference type="EMBL" id="OIJ22574.1"/>
    </source>
</evidence>
<dbReference type="OrthoDB" id="9833970at2"/>
<name>A0A1S2MDD0_9BACI</name>
<evidence type="ECO:0000313" key="3">
    <source>
        <dbReference type="EMBL" id="QOY35433.1"/>
    </source>
</evidence>
<evidence type="ECO:0000256" key="1">
    <source>
        <dbReference type="SAM" id="Phobius"/>
    </source>
</evidence>
<dbReference type="RefSeq" id="WP_071316199.1">
    <property type="nucleotide sequence ID" value="NZ_CP063356.2"/>
</dbReference>
<proteinExistence type="predicted"/>
<feature type="transmembrane region" description="Helical" evidence="1">
    <location>
        <begin position="91"/>
        <end position="115"/>
    </location>
</feature>
<feature type="transmembrane region" description="Helical" evidence="1">
    <location>
        <begin position="154"/>
        <end position="173"/>
    </location>
</feature>
<keyword evidence="4" id="KW-1185">Reference proteome</keyword>
<feature type="transmembrane region" description="Helical" evidence="1">
    <location>
        <begin position="226"/>
        <end position="245"/>
    </location>
</feature>
<dbReference type="EMBL" id="LQXD01000049">
    <property type="protein sequence ID" value="OIJ22574.1"/>
    <property type="molecule type" value="Genomic_DNA"/>
</dbReference>